<dbReference type="InterPro" id="IPR013328">
    <property type="entry name" value="6PGD_dom2"/>
</dbReference>
<evidence type="ECO:0000259" key="2">
    <source>
        <dbReference type="Pfam" id="PF03446"/>
    </source>
</evidence>
<dbReference type="EMBL" id="CP014546">
    <property type="protein sequence ID" value="AMN81936.1"/>
    <property type="molecule type" value="Genomic_DNA"/>
</dbReference>
<dbReference type="AlphaFoldDB" id="A0A127I518"/>
<name>A0A127I518_PSEAZ</name>
<dbReference type="Pfam" id="PF03446">
    <property type="entry name" value="NAD_binding_2"/>
    <property type="match status" value="1"/>
</dbReference>
<reference evidence="3 4" key="1">
    <citation type="submission" date="2016-02" db="EMBL/GenBank/DDBJ databases">
        <title>Complete genome sequence of Pseudomonas azotoformans S4.</title>
        <authorList>
            <person name="Fang Y."/>
            <person name="Wu L."/>
            <person name="Feng G."/>
        </authorList>
    </citation>
    <scope>NUCLEOTIDE SEQUENCE [LARGE SCALE GENOMIC DNA]</scope>
    <source>
        <strain evidence="3 4">S4</strain>
    </source>
</reference>
<evidence type="ECO:0000313" key="4">
    <source>
        <dbReference type="Proteomes" id="UP000070516"/>
    </source>
</evidence>
<accession>A0A127I518</accession>
<dbReference type="Gene3D" id="1.10.1040.10">
    <property type="entry name" value="N-(1-d-carboxylethyl)-l-norvaline Dehydrogenase, domain 2"/>
    <property type="match status" value="1"/>
</dbReference>
<dbReference type="InterPro" id="IPR036291">
    <property type="entry name" value="NAD(P)-bd_dom_sf"/>
</dbReference>
<feature type="domain" description="6-phosphogluconate dehydrogenase NADP-binding" evidence="2">
    <location>
        <begin position="2"/>
        <end position="139"/>
    </location>
</feature>
<dbReference type="Proteomes" id="UP000070516">
    <property type="component" value="Chromosome"/>
</dbReference>
<dbReference type="SUPFAM" id="SSF48179">
    <property type="entry name" value="6-phosphogluconate dehydrogenase C-terminal domain-like"/>
    <property type="match status" value="1"/>
</dbReference>
<protein>
    <submittedName>
        <fullName evidence="3">6-phosphogluconate dehydrogenase</fullName>
    </submittedName>
</protein>
<sequence>MKITIIGLGEVGRCYAQALASNSTVKLLLCEQRIAPAAQRLADELGVQIHLGVGDWLAESDCVLSCVVGTQSLEVTRECLAYLKPGTLFADLTTAAPERKRLAGAEAAQQRVDYVDVAIMGAIAYLREKTPLLCSGAKADAFVELLLSAGATARALPASQAGDAITLKILRSVFTKGMEALAVDVLLAAERQQLRPALYEVLKDIDQAPLPAFLEMLVSTHVVHATRRLHEVEDAQRQLALLGMASSVLGGVRQRFSHSSEGLVLEPITEEQPSLAQALDWLGRHTPTA</sequence>
<evidence type="ECO:0000313" key="3">
    <source>
        <dbReference type="EMBL" id="AMN81936.1"/>
    </source>
</evidence>
<proteinExistence type="predicted"/>
<dbReference type="Gene3D" id="3.40.50.720">
    <property type="entry name" value="NAD(P)-binding Rossmann-like Domain"/>
    <property type="match status" value="1"/>
</dbReference>
<dbReference type="KEGG" id="pazo:AYR47_28130"/>
<dbReference type="GO" id="GO:0050661">
    <property type="term" value="F:NADP binding"/>
    <property type="evidence" value="ECO:0007669"/>
    <property type="project" value="InterPro"/>
</dbReference>
<dbReference type="InterPro" id="IPR006115">
    <property type="entry name" value="6PGDH_NADP-bd"/>
</dbReference>
<gene>
    <name evidence="3" type="ORF">AYR47_28130</name>
</gene>
<dbReference type="InterPro" id="IPR008927">
    <property type="entry name" value="6-PGluconate_DH-like_C_sf"/>
</dbReference>
<dbReference type="SUPFAM" id="SSF51735">
    <property type="entry name" value="NAD(P)-binding Rossmann-fold domains"/>
    <property type="match status" value="1"/>
</dbReference>
<dbReference type="GO" id="GO:0016491">
    <property type="term" value="F:oxidoreductase activity"/>
    <property type="evidence" value="ECO:0007669"/>
    <property type="project" value="UniProtKB-KW"/>
</dbReference>
<organism evidence="3 4">
    <name type="scientific">Pseudomonas azotoformans</name>
    <dbReference type="NCBI Taxonomy" id="47878"/>
    <lineage>
        <taxon>Bacteria</taxon>
        <taxon>Pseudomonadati</taxon>
        <taxon>Pseudomonadota</taxon>
        <taxon>Gammaproteobacteria</taxon>
        <taxon>Pseudomonadales</taxon>
        <taxon>Pseudomonadaceae</taxon>
        <taxon>Pseudomonas</taxon>
    </lineage>
</organism>
<dbReference type="RefSeq" id="WP_061449137.1">
    <property type="nucleotide sequence ID" value="NZ_CP014546.1"/>
</dbReference>
<evidence type="ECO:0000256" key="1">
    <source>
        <dbReference type="ARBA" id="ARBA00023002"/>
    </source>
</evidence>
<keyword evidence="1" id="KW-0560">Oxidoreductase</keyword>